<proteinExistence type="predicted"/>
<dbReference type="NCBIfam" id="TIGR01572">
    <property type="entry name" value="A_thl_para_3677"/>
    <property type="match status" value="1"/>
</dbReference>
<name>A0A6J0P4C9_RAPSA</name>
<dbReference type="Proteomes" id="UP000504610">
    <property type="component" value="Chromosome 5"/>
</dbReference>
<dbReference type="RefSeq" id="XP_018491917.1">
    <property type="nucleotide sequence ID" value="XM_018636415.2"/>
</dbReference>
<dbReference type="PANTHER" id="PTHR31260:SF39">
    <property type="entry name" value="BNAA09G28770D PROTEIN"/>
    <property type="match status" value="1"/>
</dbReference>
<evidence type="ECO:0000256" key="1">
    <source>
        <dbReference type="SAM" id="MobiDB-lite"/>
    </source>
</evidence>
<dbReference type="OrthoDB" id="1109063at2759"/>
<reference evidence="3" key="2">
    <citation type="submission" date="2025-08" db="UniProtKB">
        <authorList>
            <consortium name="RefSeq"/>
        </authorList>
    </citation>
    <scope>IDENTIFICATION</scope>
    <source>
        <tissue evidence="3">Leaf</tissue>
    </source>
</reference>
<dbReference type="InterPro" id="IPR006462">
    <property type="entry name" value="MS5"/>
</dbReference>
<organism evidence="2 3">
    <name type="scientific">Raphanus sativus</name>
    <name type="common">Radish</name>
    <name type="synonym">Raphanus raphanistrum var. sativus</name>
    <dbReference type="NCBI Taxonomy" id="3726"/>
    <lineage>
        <taxon>Eukaryota</taxon>
        <taxon>Viridiplantae</taxon>
        <taxon>Streptophyta</taxon>
        <taxon>Embryophyta</taxon>
        <taxon>Tracheophyta</taxon>
        <taxon>Spermatophyta</taxon>
        <taxon>Magnoliopsida</taxon>
        <taxon>eudicotyledons</taxon>
        <taxon>Gunneridae</taxon>
        <taxon>Pentapetalae</taxon>
        <taxon>rosids</taxon>
        <taxon>malvids</taxon>
        <taxon>Brassicales</taxon>
        <taxon>Brassicaceae</taxon>
        <taxon>Brassiceae</taxon>
        <taxon>Raphanus</taxon>
    </lineage>
</organism>
<dbReference type="GeneID" id="108862322"/>
<keyword evidence="2" id="KW-1185">Reference proteome</keyword>
<feature type="compositionally biased region" description="Basic residues" evidence="1">
    <location>
        <begin position="7"/>
        <end position="30"/>
    </location>
</feature>
<dbReference type="Pfam" id="PF04776">
    <property type="entry name" value="protein_MS5"/>
    <property type="match status" value="1"/>
</dbReference>
<evidence type="ECO:0000313" key="3">
    <source>
        <dbReference type="RefSeq" id="XP_018491917.1"/>
    </source>
</evidence>
<dbReference type="AlphaFoldDB" id="A0A6J0P4C9"/>
<sequence length="320" mass="36993">MKMERGRKAKMGRRQTVKIERRRRRRERKEKMARKFMIGPEEIKERHALLRIKYYQALTKSEGFDVTAAPFSINPVRAHYCDDGCPDLVFLYSRIGLHRYNFLQGKKLQLSSVKKYTKPSCSHVNTYCITLEAEDPDICGSLQTFQTKVSEQRFRRFDLKCSIARPLGETNKTITGGYSFDKSPKVLEFPQENPFVEDGGTNRFYLLKDSELQDNDWIRLYLELAVATSNKKIGRDTHSLDSLKILKVAMESTQGLCDFDAVFYIRYEDSCEARVGKDVHRVAIVRRILDKQSELLSLYGYNQSINKSASVEACSSFAQD</sequence>
<dbReference type="PANTHER" id="PTHR31260">
    <property type="entry name" value="CYSTATIN/MONELLIN SUPERFAMILY PROTEIN"/>
    <property type="match status" value="1"/>
</dbReference>
<feature type="region of interest" description="Disordered" evidence="1">
    <location>
        <begin position="1"/>
        <end position="30"/>
    </location>
</feature>
<reference evidence="2" key="1">
    <citation type="journal article" date="2019" name="Database">
        <title>The radish genome database (RadishGD): an integrated information resource for radish genomics.</title>
        <authorList>
            <person name="Yu H.J."/>
            <person name="Baek S."/>
            <person name="Lee Y.J."/>
            <person name="Cho A."/>
            <person name="Mun J.H."/>
        </authorList>
    </citation>
    <scope>NUCLEOTIDE SEQUENCE [LARGE SCALE GENOMIC DNA]</scope>
    <source>
        <strain evidence="2">cv. WK10039</strain>
    </source>
</reference>
<gene>
    <name evidence="3" type="primary">LOC108862322</name>
</gene>
<evidence type="ECO:0000313" key="2">
    <source>
        <dbReference type="Proteomes" id="UP000504610"/>
    </source>
</evidence>
<dbReference type="KEGG" id="rsz:108862322"/>
<protein>
    <submittedName>
        <fullName evidence="3">UPF0725 protein EMB2204</fullName>
    </submittedName>
</protein>
<accession>A0A6J0P4C9</accession>